<dbReference type="RefSeq" id="WP_103298084.1">
    <property type="nucleotide sequence ID" value="NZ_PPQT01000059.1"/>
</dbReference>
<dbReference type="Proteomes" id="UP000254047">
    <property type="component" value="Unassembled WGS sequence"/>
</dbReference>
<dbReference type="Proteomes" id="UP000297598">
    <property type="component" value="Unassembled WGS sequence"/>
</dbReference>
<dbReference type="InterPro" id="IPR036259">
    <property type="entry name" value="MFS_trans_sf"/>
</dbReference>
<proteinExistence type="predicted"/>
<name>A0A380FVQ9_9STAP</name>
<evidence type="ECO:0000313" key="5">
    <source>
        <dbReference type="Proteomes" id="UP000297598"/>
    </source>
</evidence>
<keyword evidence="5" id="KW-1185">Reference proteome</keyword>
<dbReference type="Pfam" id="PF11683">
    <property type="entry name" value="DUF3278"/>
    <property type="match status" value="1"/>
</dbReference>
<protein>
    <submittedName>
        <fullName evidence="3">DUF3278 domain-containing protein</fullName>
    </submittedName>
    <submittedName>
        <fullName evidence="2">Protein of uncharacterized function (DUF3278)</fullName>
    </submittedName>
</protein>
<dbReference type="EMBL" id="UHDO01000001">
    <property type="protein sequence ID" value="SUM42914.1"/>
    <property type="molecule type" value="Genomic_DNA"/>
</dbReference>
<dbReference type="InterPro" id="IPR021697">
    <property type="entry name" value="DUF3278"/>
</dbReference>
<organism evidence="2 4">
    <name type="scientific">Staphylococcus petrasii</name>
    <dbReference type="NCBI Taxonomy" id="1276936"/>
    <lineage>
        <taxon>Bacteria</taxon>
        <taxon>Bacillati</taxon>
        <taxon>Bacillota</taxon>
        <taxon>Bacilli</taxon>
        <taxon>Bacillales</taxon>
        <taxon>Staphylococcaceae</taxon>
        <taxon>Staphylococcus</taxon>
    </lineage>
</organism>
<evidence type="ECO:0000313" key="2">
    <source>
        <dbReference type="EMBL" id="SUM42914.1"/>
    </source>
</evidence>
<feature type="transmembrane region" description="Helical" evidence="1">
    <location>
        <begin position="108"/>
        <end position="131"/>
    </location>
</feature>
<dbReference type="AlphaFoldDB" id="A0A380FVQ9"/>
<feature type="transmembrane region" description="Helical" evidence="1">
    <location>
        <begin position="58"/>
        <end position="80"/>
    </location>
</feature>
<keyword evidence="1" id="KW-1133">Transmembrane helix</keyword>
<keyword evidence="1" id="KW-0472">Membrane</keyword>
<evidence type="ECO:0000256" key="1">
    <source>
        <dbReference type="SAM" id="Phobius"/>
    </source>
</evidence>
<dbReference type="SUPFAM" id="SSF103473">
    <property type="entry name" value="MFS general substrate transporter"/>
    <property type="match status" value="1"/>
</dbReference>
<evidence type="ECO:0000313" key="3">
    <source>
        <dbReference type="EMBL" id="TGE18168.1"/>
    </source>
</evidence>
<evidence type="ECO:0000313" key="4">
    <source>
        <dbReference type="Proteomes" id="UP000254047"/>
    </source>
</evidence>
<dbReference type="OrthoDB" id="2413544at2"/>
<feature type="transmembrane region" description="Helical" evidence="1">
    <location>
        <begin position="137"/>
        <end position="161"/>
    </location>
</feature>
<reference evidence="2 4" key="1">
    <citation type="submission" date="2018-06" db="EMBL/GenBank/DDBJ databases">
        <authorList>
            <consortium name="Pathogen Informatics"/>
            <person name="Doyle S."/>
        </authorList>
    </citation>
    <scope>NUCLEOTIDE SEQUENCE [LARGE SCALE GENOMIC DNA]</scope>
    <source>
        <strain evidence="2 4">NCTC13830</strain>
    </source>
</reference>
<accession>A0A380FVQ9</accession>
<keyword evidence="1" id="KW-0812">Transmembrane</keyword>
<feature type="transmembrane region" description="Helical" evidence="1">
    <location>
        <begin position="31"/>
        <end position="52"/>
    </location>
</feature>
<sequence length="167" mass="19510">MNKFNEKLFNWFTQNSTGRDERGQSVLEHNLAIMFLLTYIVIAILSFISFLVDATKNSISFGTISLIILFAVLTIVSLYINRRNRLDESKVYSRKEYQSLIKKKAIKCIFLVFYFAIVMFILTGVLFPYIFHEVPHFQSQFVKCCISGLIFGGAMFIYYVLMIKKEY</sequence>
<reference evidence="3 5" key="2">
    <citation type="submission" date="2019-04" db="EMBL/GenBank/DDBJ databases">
        <title>Genomic characterization of Staphylococcus petrasii strains.</title>
        <authorList>
            <person name="Vrbovska V."/>
            <person name="Kovarovic V."/>
            <person name="Maslanova I."/>
            <person name="Indrakova A."/>
            <person name="Petras P."/>
            <person name="Sedo O."/>
            <person name="Svec P."/>
            <person name="Fisarova L."/>
            <person name="Sedlacek I."/>
            <person name="Doskar J."/>
            <person name="Pantucek R."/>
        </authorList>
    </citation>
    <scope>NUCLEOTIDE SEQUENCE [LARGE SCALE GENOMIC DNA]</scope>
    <source>
        <strain evidence="3 5">P5404</strain>
    </source>
</reference>
<dbReference type="EMBL" id="SRLS01000005">
    <property type="protein sequence ID" value="TGE18168.1"/>
    <property type="molecule type" value="Genomic_DNA"/>
</dbReference>
<gene>
    <name evidence="3" type="ORF">BJR09_04360</name>
    <name evidence="2" type="ORF">NCTC13830_00438</name>
</gene>